<evidence type="ECO:0000256" key="1">
    <source>
        <dbReference type="ARBA" id="ARBA00004141"/>
    </source>
</evidence>
<organism evidence="8 9">
    <name type="scientific">Acetobacter garciniae</name>
    <dbReference type="NCBI Taxonomy" id="2817435"/>
    <lineage>
        <taxon>Bacteria</taxon>
        <taxon>Pseudomonadati</taxon>
        <taxon>Pseudomonadota</taxon>
        <taxon>Alphaproteobacteria</taxon>
        <taxon>Acetobacterales</taxon>
        <taxon>Acetobacteraceae</taxon>
        <taxon>Acetobacter</taxon>
    </lineage>
</organism>
<dbReference type="PANTHER" id="PTHR43791:SF36">
    <property type="entry name" value="TRANSPORTER, PUTATIVE (AFU_ORTHOLOGUE AFUA_6G08340)-RELATED"/>
    <property type="match status" value="1"/>
</dbReference>
<dbReference type="Proteomes" id="UP000664073">
    <property type="component" value="Unassembled WGS sequence"/>
</dbReference>
<gene>
    <name evidence="8" type="ORF">J2D77_09645</name>
</gene>
<evidence type="ECO:0000256" key="2">
    <source>
        <dbReference type="ARBA" id="ARBA00022448"/>
    </source>
</evidence>
<keyword evidence="3 6" id="KW-0812">Transmembrane</keyword>
<dbReference type="InterPro" id="IPR036259">
    <property type="entry name" value="MFS_trans_sf"/>
</dbReference>
<evidence type="ECO:0000256" key="6">
    <source>
        <dbReference type="SAM" id="Phobius"/>
    </source>
</evidence>
<feature type="transmembrane region" description="Helical" evidence="6">
    <location>
        <begin position="51"/>
        <end position="73"/>
    </location>
</feature>
<feature type="transmembrane region" description="Helical" evidence="6">
    <location>
        <begin position="318"/>
        <end position="338"/>
    </location>
</feature>
<dbReference type="EMBL" id="JAFVMH010000004">
    <property type="protein sequence ID" value="MBO1325410.1"/>
    <property type="molecule type" value="Genomic_DNA"/>
</dbReference>
<evidence type="ECO:0000256" key="5">
    <source>
        <dbReference type="ARBA" id="ARBA00023136"/>
    </source>
</evidence>
<dbReference type="CDD" id="cd17319">
    <property type="entry name" value="MFS_ExuT_GudP_like"/>
    <property type="match status" value="1"/>
</dbReference>
<feature type="transmembrane region" description="Helical" evidence="6">
    <location>
        <begin position="174"/>
        <end position="194"/>
    </location>
</feature>
<dbReference type="PROSITE" id="PS50850">
    <property type="entry name" value="MFS"/>
    <property type="match status" value="1"/>
</dbReference>
<dbReference type="RefSeq" id="WP_207846076.1">
    <property type="nucleotide sequence ID" value="NZ_JAFVMH010000004.1"/>
</dbReference>
<protein>
    <submittedName>
        <fullName evidence="8">MFS transporter</fullName>
    </submittedName>
</protein>
<comment type="subcellular location">
    <subcellularLocation>
        <location evidence="1">Membrane</location>
        <topology evidence="1">Multi-pass membrane protein</topology>
    </subcellularLocation>
</comment>
<feature type="transmembrane region" description="Helical" evidence="6">
    <location>
        <begin position="344"/>
        <end position="364"/>
    </location>
</feature>
<evidence type="ECO:0000256" key="4">
    <source>
        <dbReference type="ARBA" id="ARBA00022989"/>
    </source>
</evidence>
<evidence type="ECO:0000313" key="9">
    <source>
        <dbReference type="Proteomes" id="UP000664073"/>
    </source>
</evidence>
<name>A0A939HM70_9PROT</name>
<dbReference type="SUPFAM" id="SSF103473">
    <property type="entry name" value="MFS general substrate transporter"/>
    <property type="match status" value="1"/>
</dbReference>
<dbReference type="Gene3D" id="1.20.1250.20">
    <property type="entry name" value="MFS general substrate transporter like domains"/>
    <property type="match status" value="2"/>
</dbReference>
<keyword evidence="2" id="KW-0813">Transport</keyword>
<accession>A0A939HM70</accession>
<feature type="transmembrane region" description="Helical" evidence="6">
    <location>
        <begin position="109"/>
        <end position="131"/>
    </location>
</feature>
<dbReference type="InterPro" id="IPR020846">
    <property type="entry name" value="MFS_dom"/>
</dbReference>
<feature type="domain" description="Major facilitator superfamily (MFS) profile" evidence="7">
    <location>
        <begin position="15"/>
        <end position="434"/>
    </location>
</feature>
<reference evidence="8" key="1">
    <citation type="submission" date="2021-03" db="EMBL/GenBank/DDBJ databases">
        <title>The complete genome sequence of Acetobacter sp. TBRC 12339.</title>
        <authorList>
            <person name="Charoenyingcharoen P."/>
            <person name="Yukphan P."/>
        </authorList>
    </citation>
    <scope>NUCLEOTIDE SEQUENCE</scope>
    <source>
        <strain evidence="8">TBRC 12339</strain>
    </source>
</reference>
<feature type="transmembrane region" description="Helical" evidence="6">
    <location>
        <begin position="143"/>
        <end position="162"/>
    </location>
</feature>
<dbReference type="GO" id="GO:0022857">
    <property type="term" value="F:transmembrane transporter activity"/>
    <property type="evidence" value="ECO:0007669"/>
    <property type="project" value="InterPro"/>
</dbReference>
<dbReference type="GO" id="GO:0005886">
    <property type="term" value="C:plasma membrane"/>
    <property type="evidence" value="ECO:0007669"/>
    <property type="project" value="TreeGrafter"/>
</dbReference>
<dbReference type="Pfam" id="PF07690">
    <property type="entry name" value="MFS_1"/>
    <property type="match status" value="1"/>
</dbReference>
<dbReference type="InterPro" id="IPR011701">
    <property type="entry name" value="MFS"/>
</dbReference>
<evidence type="ECO:0000313" key="8">
    <source>
        <dbReference type="EMBL" id="MBO1325410.1"/>
    </source>
</evidence>
<keyword evidence="5 6" id="KW-0472">Membrane</keyword>
<evidence type="ECO:0000259" key="7">
    <source>
        <dbReference type="PROSITE" id="PS50850"/>
    </source>
</evidence>
<feature type="transmembrane region" description="Helical" evidence="6">
    <location>
        <begin position="376"/>
        <end position="398"/>
    </location>
</feature>
<feature type="transmembrane region" description="Helical" evidence="6">
    <location>
        <begin position="255"/>
        <end position="278"/>
    </location>
</feature>
<comment type="caution">
    <text evidence="8">The sequence shown here is derived from an EMBL/GenBank/DDBJ whole genome shotgun (WGS) entry which is preliminary data.</text>
</comment>
<sequence length="442" mass="47261">MIVEQTLFRQAVWRIIPLLIVCYMFSYLDRINLSFARLPMEHELQFSDSTFGLGAGLFFLGYIICQVPSALILERIGPRLTIAAIMLAWSVTSFLFILVHSAWQFCLLRIVLGAAEAGFYPAVLYYLALWFPRAMLARVTGGFLLAIPLSGVLGGPVSTYLLHAMDGVLGLSGWKWMFLIEAVPPLLLGGVVFCRLDDGPMTAKWVPASQRAPLAAALAHGKGGENAFVTQIGSGGETGRRASFLAALGQREVRLLVVICFCQAVCNYGIVFWIPTFIGQVIPGSPTATGLYTAIPFAVAAISMTLNARSSDKHEERCWHLAGPFLCVCICLVLTFFVQARGGLALFFLTGALAGALCTTSMIFTLPPYVLSPSTLATGLAWINSLGAIGGLLGPYGIGWMRDHFGSPLAGVFLVAGCALLGAVLTVGGLARRGAVPTSASR</sequence>
<keyword evidence="4 6" id="KW-1133">Transmembrane helix</keyword>
<evidence type="ECO:0000256" key="3">
    <source>
        <dbReference type="ARBA" id="ARBA00022692"/>
    </source>
</evidence>
<proteinExistence type="predicted"/>
<feature type="transmembrane region" description="Helical" evidence="6">
    <location>
        <begin position="410"/>
        <end position="431"/>
    </location>
</feature>
<keyword evidence="9" id="KW-1185">Reference proteome</keyword>
<feature type="transmembrane region" description="Helical" evidence="6">
    <location>
        <begin position="12"/>
        <end position="31"/>
    </location>
</feature>
<dbReference type="AlphaFoldDB" id="A0A939HM70"/>
<dbReference type="PANTHER" id="PTHR43791">
    <property type="entry name" value="PERMEASE-RELATED"/>
    <property type="match status" value="1"/>
</dbReference>
<feature type="transmembrane region" description="Helical" evidence="6">
    <location>
        <begin position="80"/>
        <end position="103"/>
    </location>
</feature>
<dbReference type="FunFam" id="1.20.1250.20:FF:000018">
    <property type="entry name" value="MFS transporter permease"/>
    <property type="match status" value="1"/>
</dbReference>
<feature type="transmembrane region" description="Helical" evidence="6">
    <location>
        <begin position="290"/>
        <end position="306"/>
    </location>
</feature>